<dbReference type="SUPFAM" id="SSF51905">
    <property type="entry name" value="FAD/NAD(P)-binding domain"/>
    <property type="match status" value="1"/>
</dbReference>
<dbReference type="InterPro" id="IPR036188">
    <property type="entry name" value="FAD/NAD-bd_sf"/>
</dbReference>
<dbReference type="AlphaFoldDB" id="A0A9P7Z2W7"/>
<keyword evidence="6" id="KW-1185">Reference proteome</keyword>
<dbReference type="PANTHER" id="PTHR43098:SF5">
    <property type="entry name" value="DUAL-FUNCTIONAL MONOOXYGENASE_METHYLTRANSFERASE PSOF"/>
    <property type="match status" value="1"/>
</dbReference>
<reference evidence="5" key="1">
    <citation type="journal article" date="2021" name="IMA Fungus">
        <title>Genomic characterization of three marine fungi, including Emericellopsis atlantica sp. nov. with signatures of a generalist lifestyle and marine biomass degradation.</title>
        <authorList>
            <person name="Hagestad O.C."/>
            <person name="Hou L."/>
            <person name="Andersen J.H."/>
            <person name="Hansen E.H."/>
            <person name="Altermark B."/>
            <person name="Li C."/>
            <person name="Kuhnert E."/>
            <person name="Cox R.J."/>
            <person name="Crous P.W."/>
            <person name="Spatafora J.W."/>
            <person name="Lail K."/>
            <person name="Amirebrahimi M."/>
            <person name="Lipzen A."/>
            <person name="Pangilinan J."/>
            <person name="Andreopoulos W."/>
            <person name="Hayes R.D."/>
            <person name="Ng V."/>
            <person name="Grigoriev I.V."/>
            <person name="Jackson S.A."/>
            <person name="Sutton T.D.S."/>
            <person name="Dobson A.D.W."/>
            <person name="Rama T."/>
        </authorList>
    </citation>
    <scope>NUCLEOTIDE SEQUENCE</scope>
    <source>
        <strain evidence="5">TRa3180A</strain>
    </source>
</reference>
<dbReference type="Proteomes" id="UP000887226">
    <property type="component" value="Unassembled WGS sequence"/>
</dbReference>
<keyword evidence="4" id="KW-0560">Oxidoreductase</keyword>
<evidence type="ECO:0000256" key="1">
    <source>
        <dbReference type="ARBA" id="ARBA00022630"/>
    </source>
</evidence>
<dbReference type="GO" id="GO:0050661">
    <property type="term" value="F:NADP binding"/>
    <property type="evidence" value="ECO:0007669"/>
    <property type="project" value="InterPro"/>
</dbReference>
<dbReference type="PANTHER" id="PTHR43098">
    <property type="entry name" value="L-ORNITHINE N(5)-MONOOXYGENASE-RELATED"/>
    <property type="match status" value="1"/>
</dbReference>
<dbReference type="Pfam" id="PF00743">
    <property type="entry name" value="FMO-like"/>
    <property type="match status" value="1"/>
</dbReference>
<comment type="caution">
    <text evidence="5">The sequence shown here is derived from an EMBL/GenBank/DDBJ whole genome shotgun (WGS) entry which is preliminary data.</text>
</comment>
<evidence type="ECO:0000313" key="5">
    <source>
        <dbReference type="EMBL" id="KAG9244311.1"/>
    </source>
</evidence>
<evidence type="ECO:0000256" key="4">
    <source>
        <dbReference type="ARBA" id="ARBA00023002"/>
    </source>
</evidence>
<keyword evidence="2" id="KW-0274">FAD</keyword>
<proteinExistence type="predicted"/>
<keyword evidence="3" id="KW-0521">NADP</keyword>
<gene>
    <name evidence="5" type="ORF">BJ878DRAFT_480298</name>
</gene>
<organism evidence="5 6">
    <name type="scientific">Calycina marina</name>
    <dbReference type="NCBI Taxonomy" id="1763456"/>
    <lineage>
        <taxon>Eukaryota</taxon>
        <taxon>Fungi</taxon>
        <taxon>Dikarya</taxon>
        <taxon>Ascomycota</taxon>
        <taxon>Pezizomycotina</taxon>
        <taxon>Leotiomycetes</taxon>
        <taxon>Helotiales</taxon>
        <taxon>Pezizellaceae</taxon>
        <taxon>Calycina</taxon>
    </lineage>
</organism>
<dbReference type="InterPro" id="IPR050775">
    <property type="entry name" value="FAD-binding_Monooxygenases"/>
</dbReference>
<dbReference type="GO" id="GO:0004499">
    <property type="term" value="F:N,N-dimethylaniline monooxygenase activity"/>
    <property type="evidence" value="ECO:0007669"/>
    <property type="project" value="InterPro"/>
</dbReference>
<dbReference type="OrthoDB" id="66881at2759"/>
<dbReference type="EMBL" id="MU253915">
    <property type="protein sequence ID" value="KAG9244311.1"/>
    <property type="molecule type" value="Genomic_DNA"/>
</dbReference>
<evidence type="ECO:0000256" key="2">
    <source>
        <dbReference type="ARBA" id="ARBA00022827"/>
    </source>
</evidence>
<sequence length="306" mass="35222">MHELGVKVQILEAGTSVGRTWFWNRCLGAEYGCKSYAYGFFFSQEIIDEWKWSEHLATQEETERYIGFICDKYQLWKDMQFYTSVSKAHWMAERECWKLTNENGCEYNSKFLATGIGSLSNPTLPNIAGVNDFKGQAFHTSGWPADAVKFEGKNVGVTGVCTTAIQIIPEIAKMARSLTVFQRTPNWAIPLHDSKSDEEEMEIIHKGYPEMLTRINGFGFRMSKYKETLADLKANALVSNFDVKKIRQRFKNPWTADKLTPKTHGFELPRVPLETNYFEAYNQPNVRLIDLFETLIECTNKSRVKT</sequence>
<keyword evidence="1" id="KW-0285">Flavoprotein</keyword>
<dbReference type="InterPro" id="IPR020946">
    <property type="entry name" value="Flavin_mOase-like"/>
</dbReference>
<evidence type="ECO:0000256" key="3">
    <source>
        <dbReference type="ARBA" id="ARBA00022857"/>
    </source>
</evidence>
<evidence type="ECO:0000313" key="6">
    <source>
        <dbReference type="Proteomes" id="UP000887226"/>
    </source>
</evidence>
<protein>
    <recommendedName>
        <fullName evidence="7">Flavin-containing monooxygenase</fullName>
    </recommendedName>
</protein>
<name>A0A9P7Z2W7_9HELO</name>
<dbReference type="Gene3D" id="3.50.50.60">
    <property type="entry name" value="FAD/NAD(P)-binding domain"/>
    <property type="match status" value="1"/>
</dbReference>
<accession>A0A9P7Z2W7</accession>
<dbReference type="GO" id="GO:0050660">
    <property type="term" value="F:flavin adenine dinucleotide binding"/>
    <property type="evidence" value="ECO:0007669"/>
    <property type="project" value="InterPro"/>
</dbReference>
<evidence type="ECO:0008006" key="7">
    <source>
        <dbReference type="Google" id="ProtNLM"/>
    </source>
</evidence>